<reference evidence="1" key="1">
    <citation type="journal article" date="2020" name="Phytopathology">
        <title>Genome Sequence Resources of Colletotrichum truncatum, C. plurivorum, C. musicola, and C. sojae: Four Species Pathogenic to Soybean (Glycine max).</title>
        <authorList>
            <person name="Rogerio F."/>
            <person name="Boufleur T.R."/>
            <person name="Ciampi-Guillardi M."/>
            <person name="Sukno S.A."/>
            <person name="Thon M.R."/>
            <person name="Massola Junior N.S."/>
            <person name="Baroncelli R."/>
        </authorList>
    </citation>
    <scope>NUCLEOTIDE SEQUENCE</scope>
    <source>
        <strain evidence="1">LFN00145</strain>
    </source>
</reference>
<dbReference type="SUPFAM" id="SSF69322">
    <property type="entry name" value="Tricorn protease domain 2"/>
    <property type="match status" value="1"/>
</dbReference>
<evidence type="ECO:0000313" key="2">
    <source>
        <dbReference type="Proteomes" id="UP000654918"/>
    </source>
</evidence>
<name>A0A8H6JXJ7_9PEZI</name>
<sequence length="193" mass="21409">MFACLSVLSDNATTLLAMSDGDVVQVWDVEEDVEIQRFNIPGRMLTQPTFVNDNMLIIVAHSIYGDLPTTVELWDWATNGSDCKGSLNVQGRVLDVGFSETRQQVFTESGAFNLSRLTMSSDSTSPTGPIFEEWDRRGYTVDKSGWVLKDAEKLLWLPPDYRPDSFASIAVNAPLIALGCNGNRLIVLEFKPV</sequence>
<keyword evidence="2" id="KW-1185">Reference proteome</keyword>
<protein>
    <submittedName>
        <fullName evidence="1">Nwd1 protein</fullName>
    </submittedName>
</protein>
<dbReference type="AlphaFoldDB" id="A0A8H6JXJ7"/>
<comment type="caution">
    <text evidence="1">The sequence shown here is derived from an EMBL/GenBank/DDBJ whole genome shotgun (WGS) entry which is preliminary data.</text>
</comment>
<dbReference type="EMBL" id="WIGO01000267">
    <property type="protein sequence ID" value="KAF6820858.1"/>
    <property type="molecule type" value="Genomic_DNA"/>
</dbReference>
<proteinExistence type="predicted"/>
<dbReference type="Proteomes" id="UP000654918">
    <property type="component" value="Unassembled WGS sequence"/>
</dbReference>
<accession>A0A8H6JXJ7</accession>
<organism evidence="1 2">
    <name type="scientific">Colletotrichum plurivorum</name>
    <dbReference type="NCBI Taxonomy" id="2175906"/>
    <lineage>
        <taxon>Eukaryota</taxon>
        <taxon>Fungi</taxon>
        <taxon>Dikarya</taxon>
        <taxon>Ascomycota</taxon>
        <taxon>Pezizomycotina</taxon>
        <taxon>Sordariomycetes</taxon>
        <taxon>Hypocreomycetidae</taxon>
        <taxon>Glomerellales</taxon>
        <taxon>Glomerellaceae</taxon>
        <taxon>Colletotrichum</taxon>
        <taxon>Colletotrichum orchidearum species complex</taxon>
    </lineage>
</organism>
<evidence type="ECO:0000313" key="1">
    <source>
        <dbReference type="EMBL" id="KAF6820858.1"/>
    </source>
</evidence>
<dbReference type="InterPro" id="IPR015943">
    <property type="entry name" value="WD40/YVTN_repeat-like_dom_sf"/>
</dbReference>
<dbReference type="Gene3D" id="2.130.10.10">
    <property type="entry name" value="YVTN repeat-like/Quinoprotein amine dehydrogenase"/>
    <property type="match status" value="1"/>
</dbReference>
<gene>
    <name evidence="1" type="ORF">CPLU01_12672</name>
</gene>